<dbReference type="Gene3D" id="3.30.1320.10">
    <property type="match status" value="1"/>
</dbReference>
<dbReference type="HOGENOM" id="CLU_100590_5_0_12"/>
<dbReference type="Proteomes" id="UP000030940">
    <property type="component" value="Chromosome"/>
</dbReference>
<dbReference type="AlphaFoldDB" id="A0A0A7V2P3"/>
<dbReference type="Pfam" id="PF00886">
    <property type="entry name" value="Ribosomal_S16"/>
    <property type="match status" value="1"/>
</dbReference>
<dbReference type="STRING" id="1245910.OY14_03480"/>
<gene>
    <name evidence="3" type="primary">rpsP</name>
    <name evidence="4" type="ORF">OY14_03480</name>
</gene>
<comment type="similarity">
    <text evidence="3">Belongs to the bacterial ribosomal protein bS16 family.</text>
</comment>
<keyword evidence="5" id="KW-1185">Reference proteome</keyword>
<dbReference type="EMBL" id="CP009910">
    <property type="protein sequence ID" value="AJA90482.1"/>
    <property type="molecule type" value="Genomic_DNA"/>
</dbReference>
<dbReference type="GO" id="GO:0015935">
    <property type="term" value="C:small ribosomal subunit"/>
    <property type="evidence" value="ECO:0007669"/>
    <property type="project" value="TreeGrafter"/>
</dbReference>
<keyword evidence="1 3" id="KW-0689">Ribosomal protein</keyword>
<dbReference type="GO" id="GO:0006412">
    <property type="term" value="P:translation"/>
    <property type="evidence" value="ECO:0007669"/>
    <property type="project" value="UniProtKB-UniRule"/>
</dbReference>
<evidence type="ECO:0000313" key="5">
    <source>
        <dbReference type="Proteomes" id="UP000030940"/>
    </source>
</evidence>
<name>A0A0A7V2P3_9SPIR</name>
<dbReference type="GO" id="GO:0005737">
    <property type="term" value="C:cytoplasm"/>
    <property type="evidence" value="ECO:0007669"/>
    <property type="project" value="UniProtKB-ARBA"/>
</dbReference>
<organism evidence="4 5">
    <name type="scientific">Borreliella chilensis</name>
    <dbReference type="NCBI Taxonomy" id="1245910"/>
    <lineage>
        <taxon>Bacteria</taxon>
        <taxon>Pseudomonadati</taxon>
        <taxon>Spirochaetota</taxon>
        <taxon>Spirochaetia</taxon>
        <taxon>Spirochaetales</taxon>
        <taxon>Borreliaceae</taxon>
        <taxon>Borreliella</taxon>
    </lineage>
</organism>
<evidence type="ECO:0000256" key="2">
    <source>
        <dbReference type="ARBA" id="ARBA00023274"/>
    </source>
</evidence>
<dbReference type="InterPro" id="IPR020592">
    <property type="entry name" value="Ribosomal_bS16_CS"/>
</dbReference>
<sequence length="86" mass="10076">MSVKIRLKRMGAKKRPYYRIVVMDSASPRDGRAIEELGYYHPVEKQNQIKIKEDRMKDWISKGAIPSDTVRMLLNKNNLNLKSQEV</sequence>
<dbReference type="InterPro" id="IPR000307">
    <property type="entry name" value="Ribosomal_bS16"/>
</dbReference>
<accession>A0A0A7V2P3</accession>
<evidence type="ECO:0000256" key="3">
    <source>
        <dbReference type="HAMAP-Rule" id="MF_00385"/>
    </source>
</evidence>
<dbReference type="KEGG" id="bchi:OY14_03480"/>
<dbReference type="NCBIfam" id="TIGR00002">
    <property type="entry name" value="S16"/>
    <property type="match status" value="1"/>
</dbReference>
<proteinExistence type="inferred from homology"/>
<dbReference type="PANTHER" id="PTHR12919:SF20">
    <property type="entry name" value="SMALL RIBOSOMAL SUBUNIT PROTEIN BS16M"/>
    <property type="match status" value="1"/>
</dbReference>
<dbReference type="PROSITE" id="PS00732">
    <property type="entry name" value="RIBOSOMAL_S16"/>
    <property type="match status" value="1"/>
</dbReference>
<keyword evidence="2 3" id="KW-0687">Ribonucleoprotein</keyword>
<dbReference type="HAMAP" id="MF_00385">
    <property type="entry name" value="Ribosomal_bS16"/>
    <property type="match status" value="1"/>
</dbReference>
<protein>
    <recommendedName>
        <fullName evidence="3">Small ribosomal subunit protein bS16</fullName>
    </recommendedName>
</protein>
<evidence type="ECO:0000256" key="1">
    <source>
        <dbReference type="ARBA" id="ARBA00022980"/>
    </source>
</evidence>
<dbReference type="GO" id="GO:0003735">
    <property type="term" value="F:structural constituent of ribosome"/>
    <property type="evidence" value="ECO:0007669"/>
    <property type="project" value="InterPro"/>
</dbReference>
<reference evidence="4 5" key="1">
    <citation type="journal article" date="2015" name="Genome Announc.">
        <title>Genome Sequence of Borrelia chilensis VA1, a South American Member of the Lyme Borreliosis Group.</title>
        <authorList>
            <person name="Huang W."/>
            <person name="Ojaimi C."/>
            <person name="Fallon J.T."/>
            <person name="Travisany D."/>
            <person name="Maass A."/>
            <person name="Ivanova L."/>
            <person name="Tomova A."/>
            <person name="Gonzalez-Acuna D."/>
            <person name="Godfrey H.P."/>
            <person name="Cabello F.C."/>
        </authorList>
    </citation>
    <scope>NUCLEOTIDE SEQUENCE [LARGE SCALE GENOMIC DNA]</scope>
    <source>
        <strain evidence="4 5">VA1</strain>
    </source>
</reference>
<dbReference type="InterPro" id="IPR023803">
    <property type="entry name" value="Ribosomal_bS16_dom_sf"/>
</dbReference>
<dbReference type="SUPFAM" id="SSF54565">
    <property type="entry name" value="Ribosomal protein S16"/>
    <property type="match status" value="1"/>
</dbReference>
<evidence type="ECO:0000313" key="4">
    <source>
        <dbReference type="EMBL" id="AJA90482.1"/>
    </source>
</evidence>
<dbReference type="PANTHER" id="PTHR12919">
    <property type="entry name" value="30S RIBOSOMAL PROTEIN S16"/>
    <property type="match status" value="1"/>
</dbReference>